<reference evidence="3" key="1">
    <citation type="submission" date="2022-11" db="UniProtKB">
        <authorList>
            <consortium name="WormBaseParasite"/>
        </authorList>
    </citation>
    <scope>IDENTIFICATION</scope>
</reference>
<dbReference type="WBParaSite" id="Gr19_v10_g2218.t1">
    <property type="protein sequence ID" value="Gr19_v10_g2218.t1"/>
    <property type="gene ID" value="Gr19_v10_g2218"/>
</dbReference>
<protein>
    <submittedName>
        <fullName evidence="3">Defective in cullin neddylation protein</fullName>
    </submittedName>
</protein>
<dbReference type="Proteomes" id="UP000887572">
    <property type="component" value="Unplaced"/>
</dbReference>
<evidence type="ECO:0000256" key="1">
    <source>
        <dbReference type="SAM" id="MobiDB-lite"/>
    </source>
</evidence>
<accession>A0A914HLF3</accession>
<organism evidence="2 3">
    <name type="scientific">Globodera rostochiensis</name>
    <name type="common">Golden nematode worm</name>
    <name type="synonym">Heterodera rostochiensis</name>
    <dbReference type="NCBI Taxonomy" id="31243"/>
    <lineage>
        <taxon>Eukaryota</taxon>
        <taxon>Metazoa</taxon>
        <taxon>Ecdysozoa</taxon>
        <taxon>Nematoda</taxon>
        <taxon>Chromadorea</taxon>
        <taxon>Rhabditida</taxon>
        <taxon>Tylenchina</taxon>
        <taxon>Tylenchomorpha</taxon>
        <taxon>Tylenchoidea</taxon>
        <taxon>Heteroderidae</taxon>
        <taxon>Heteroderinae</taxon>
        <taxon>Globodera</taxon>
    </lineage>
</organism>
<dbReference type="AlphaFoldDB" id="A0A914HLF3"/>
<evidence type="ECO:0000313" key="3">
    <source>
        <dbReference type="WBParaSite" id="Gr19_v10_g2218.t1"/>
    </source>
</evidence>
<evidence type="ECO:0000313" key="2">
    <source>
        <dbReference type="Proteomes" id="UP000887572"/>
    </source>
</evidence>
<proteinExistence type="predicted"/>
<feature type="region of interest" description="Disordered" evidence="1">
    <location>
        <begin position="146"/>
        <end position="192"/>
    </location>
</feature>
<name>A0A914HLF3_GLORO</name>
<sequence length="448" mass="49449">MTAAMTPAQQQSIFTKLSATLTSHQSQSEQKLAQMRAAYSENGTAKNNAGTSLTPDPLYWTSSHSLSSLPPQQKHSKMLDTNNADSRCRRASIIANCLPSPSIMELAKSAGLLSLNPSDLVFESSLLGIAYYDFVLSVSEVELAHEQQQQQQQNHSPHTSPSKKPLAKRRVHETGSAPVNRTPNNTSAQGVLAVQRKRGQTIEKGGRSLVTMLQKQRTEQLLNTKNIKLSSVIHNFEKCSMSEIQEKCDTEIDATTNSSTLPTTEADKNTIFRIFLAKFDTQTNVQWFESVLVPKELLERNGIPVSELSLLTMGILVWRCTLNNARLLCLVNGVQQQLHEDSSTTIASFEALKRAACKYKCMHHVLTISQRRPSVASTHSSCSNSSRRSSCASVSRAQTQADTGMKLRILMCQSRSELPEVPSQAIRETKYLLAPSSNPLLCLCFPLT</sequence>
<feature type="compositionally biased region" description="Polar residues" evidence="1">
    <location>
        <begin position="177"/>
        <end position="189"/>
    </location>
</feature>
<keyword evidence="2" id="KW-1185">Reference proteome</keyword>